<keyword evidence="3" id="KW-0804">Transcription</keyword>
<dbReference type="GO" id="GO:0000160">
    <property type="term" value="P:phosphorelay signal transduction system"/>
    <property type="evidence" value="ECO:0007669"/>
    <property type="project" value="InterPro"/>
</dbReference>
<dbReference type="AlphaFoldDB" id="A0A1E5GW15"/>
<evidence type="ECO:0000256" key="4">
    <source>
        <dbReference type="PROSITE-ProRule" id="PRU01091"/>
    </source>
</evidence>
<dbReference type="Gene3D" id="1.10.10.10">
    <property type="entry name" value="Winged helix-like DNA-binding domain superfamily/Winged helix DNA-binding domain"/>
    <property type="match status" value="1"/>
</dbReference>
<feature type="DNA-binding region" description="OmpR/PhoB-type" evidence="4">
    <location>
        <begin position="131"/>
        <end position="233"/>
    </location>
</feature>
<reference evidence="7" key="1">
    <citation type="submission" date="2016-09" db="EMBL/GenBank/DDBJ databases">
        <authorList>
            <person name="Gulvik C.A."/>
        </authorList>
    </citation>
    <scope>NUCLEOTIDE SEQUENCE [LARGE SCALE GENOMIC DNA]</scope>
    <source>
        <strain evidence="7">LMG 26306</strain>
    </source>
</reference>
<dbReference type="PROSITE" id="PS51755">
    <property type="entry name" value="OMPR_PHOB"/>
    <property type="match status" value="1"/>
</dbReference>
<name>A0A1E5GW15_9ENTE</name>
<dbReference type="SUPFAM" id="SSF46894">
    <property type="entry name" value="C-terminal effector domain of the bipartite response regulators"/>
    <property type="match status" value="1"/>
</dbReference>
<evidence type="ECO:0000313" key="7">
    <source>
        <dbReference type="Proteomes" id="UP000094764"/>
    </source>
</evidence>
<dbReference type="CDD" id="cd00383">
    <property type="entry name" value="trans_reg_C"/>
    <property type="match status" value="1"/>
</dbReference>
<accession>A0A1E5GW15</accession>
<organism evidence="6 7">
    <name type="scientific">Enterococcus quebecensis</name>
    <dbReference type="NCBI Taxonomy" id="903983"/>
    <lineage>
        <taxon>Bacteria</taxon>
        <taxon>Bacillati</taxon>
        <taxon>Bacillota</taxon>
        <taxon>Bacilli</taxon>
        <taxon>Lactobacillales</taxon>
        <taxon>Enterococcaceae</taxon>
        <taxon>Enterococcus</taxon>
    </lineage>
</organism>
<dbReference type="InterPro" id="IPR001867">
    <property type="entry name" value="OmpR/PhoB-type_DNA-bd"/>
</dbReference>
<evidence type="ECO:0000313" key="6">
    <source>
        <dbReference type="EMBL" id="OEG16500.1"/>
    </source>
</evidence>
<dbReference type="OrthoDB" id="9802426at2"/>
<protein>
    <recommendedName>
        <fullName evidence="5">OmpR/PhoB-type domain-containing protein</fullName>
    </recommendedName>
</protein>
<dbReference type="GO" id="GO:0003677">
    <property type="term" value="F:DNA binding"/>
    <property type="evidence" value="ECO:0007669"/>
    <property type="project" value="UniProtKB-UniRule"/>
</dbReference>
<dbReference type="Proteomes" id="UP000094764">
    <property type="component" value="Unassembled WGS sequence"/>
</dbReference>
<dbReference type="InterPro" id="IPR036388">
    <property type="entry name" value="WH-like_DNA-bd_sf"/>
</dbReference>
<evidence type="ECO:0000256" key="3">
    <source>
        <dbReference type="ARBA" id="ARBA00023163"/>
    </source>
</evidence>
<sequence>MYKIGFLTSEETTNGTHTNCLKKKGWEVTLIKKANPIEGETQFDAILIHEDDMATTCGWLIELTQKIKVPIYLLSKEDDSHANVVYLQLGGEICFSSKIDPEEFLITLNNLLARVTVNKQQVKVGNHLKKDNSGLDSDFVLVPNNLAVIIDGEEEISLTRKEFQAMEILYNNPGRAISYEEFKETLWESETDIEDKNYRIANTVFHLRSKIEQNTTKPRFIKTVRSKGYMFKVR</sequence>
<feature type="domain" description="OmpR/PhoB-type" evidence="5">
    <location>
        <begin position="131"/>
        <end position="233"/>
    </location>
</feature>
<proteinExistence type="predicted"/>
<dbReference type="SMART" id="SM00862">
    <property type="entry name" value="Trans_reg_C"/>
    <property type="match status" value="1"/>
</dbReference>
<comment type="caution">
    <text evidence="6">The sequence shown here is derived from an EMBL/GenBank/DDBJ whole genome shotgun (WGS) entry which is preliminary data.</text>
</comment>
<keyword evidence="1" id="KW-0805">Transcription regulation</keyword>
<dbReference type="EMBL" id="MIKB01000013">
    <property type="protein sequence ID" value="OEG16500.1"/>
    <property type="molecule type" value="Genomic_DNA"/>
</dbReference>
<evidence type="ECO:0000256" key="2">
    <source>
        <dbReference type="ARBA" id="ARBA00023125"/>
    </source>
</evidence>
<keyword evidence="2 4" id="KW-0238">DNA-binding</keyword>
<evidence type="ECO:0000259" key="5">
    <source>
        <dbReference type="PROSITE" id="PS51755"/>
    </source>
</evidence>
<dbReference type="GO" id="GO:0006355">
    <property type="term" value="P:regulation of DNA-templated transcription"/>
    <property type="evidence" value="ECO:0007669"/>
    <property type="project" value="InterPro"/>
</dbReference>
<dbReference type="STRING" id="903983.BCR23_06320"/>
<gene>
    <name evidence="6" type="ORF">BCR23_06320</name>
</gene>
<dbReference type="Pfam" id="PF00486">
    <property type="entry name" value="Trans_reg_C"/>
    <property type="match status" value="1"/>
</dbReference>
<dbReference type="RefSeq" id="WP_069634951.1">
    <property type="nucleotide sequence ID" value="NZ_JXKZ01000009.1"/>
</dbReference>
<dbReference type="InterPro" id="IPR016032">
    <property type="entry name" value="Sig_transdc_resp-reg_C-effctor"/>
</dbReference>
<keyword evidence="7" id="KW-1185">Reference proteome</keyword>
<evidence type="ECO:0000256" key="1">
    <source>
        <dbReference type="ARBA" id="ARBA00023015"/>
    </source>
</evidence>